<sequence length="204" mass="21250">MSYGKGDTSETYQTGSTGLSSSEQYGGQRQGQGQGQQGITETDPSSGGYGEGQTRGRETSGMYGSGGGQGETLGSSGTGTYGQGAGMGGTGLGSTGARDTSWEEGERGQGQYGHTQPQSGMQGEHHKPGIGEKMRGGMEKVAGKMSNKPELVERGQERSVHRPARAIFGSEFLNGHAPSAYVPNNLGPSMFTHLDVPPRPIFHF</sequence>
<feature type="compositionally biased region" description="Basic and acidic residues" evidence="1">
    <location>
        <begin position="123"/>
        <end position="142"/>
    </location>
</feature>
<gene>
    <name evidence="2" type="ORF">D9615_006692</name>
</gene>
<comment type="caution">
    <text evidence="2">The sequence shown here is derived from an EMBL/GenBank/DDBJ whole genome shotgun (WGS) entry which is preliminary data.</text>
</comment>
<feature type="compositionally biased region" description="Gly residues" evidence="1">
    <location>
        <begin position="63"/>
        <end position="94"/>
    </location>
</feature>
<dbReference type="OrthoDB" id="3170343at2759"/>
<protein>
    <submittedName>
        <fullName evidence="2">Uncharacterized protein</fullName>
    </submittedName>
</protein>
<feature type="compositionally biased region" description="Basic and acidic residues" evidence="1">
    <location>
        <begin position="150"/>
        <end position="160"/>
    </location>
</feature>
<organism evidence="2 3">
    <name type="scientific">Tricholomella constricta</name>
    <dbReference type="NCBI Taxonomy" id="117010"/>
    <lineage>
        <taxon>Eukaryota</taxon>
        <taxon>Fungi</taxon>
        <taxon>Dikarya</taxon>
        <taxon>Basidiomycota</taxon>
        <taxon>Agaricomycotina</taxon>
        <taxon>Agaricomycetes</taxon>
        <taxon>Agaricomycetidae</taxon>
        <taxon>Agaricales</taxon>
        <taxon>Tricholomatineae</taxon>
        <taxon>Lyophyllaceae</taxon>
        <taxon>Tricholomella</taxon>
    </lineage>
</organism>
<keyword evidence="3" id="KW-1185">Reference proteome</keyword>
<evidence type="ECO:0000313" key="3">
    <source>
        <dbReference type="Proteomes" id="UP000565441"/>
    </source>
</evidence>
<evidence type="ECO:0000256" key="1">
    <source>
        <dbReference type="SAM" id="MobiDB-lite"/>
    </source>
</evidence>
<dbReference type="EMBL" id="JAACJP010000022">
    <property type="protein sequence ID" value="KAF5377915.1"/>
    <property type="molecule type" value="Genomic_DNA"/>
</dbReference>
<accession>A0A8H5M1K5</accession>
<reference evidence="2 3" key="1">
    <citation type="journal article" date="2020" name="ISME J.">
        <title>Uncovering the hidden diversity of litter-decomposition mechanisms in mushroom-forming fungi.</title>
        <authorList>
            <person name="Floudas D."/>
            <person name="Bentzer J."/>
            <person name="Ahren D."/>
            <person name="Johansson T."/>
            <person name="Persson P."/>
            <person name="Tunlid A."/>
        </authorList>
    </citation>
    <scope>NUCLEOTIDE SEQUENCE [LARGE SCALE GENOMIC DNA]</scope>
    <source>
        <strain evidence="2 3">CBS 661.87</strain>
    </source>
</reference>
<evidence type="ECO:0000313" key="2">
    <source>
        <dbReference type="EMBL" id="KAF5377915.1"/>
    </source>
</evidence>
<dbReference type="Proteomes" id="UP000565441">
    <property type="component" value="Unassembled WGS sequence"/>
</dbReference>
<dbReference type="AlphaFoldDB" id="A0A8H5M1K5"/>
<feature type="region of interest" description="Disordered" evidence="1">
    <location>
        <begin position="1"/>
        <end position="160"/>
    </location>
</feature>
<name>A0A8H5M1K5_9AGAR</name>
<feature type="compositionally biased region" description="Polar residues" evidence="1">
    <location>
        <begin position="9"/>
        <end position="25"/>
    </location>
</feature>
<feature type="compositionally biased region" description="Polar residues" evidence="1">
    <location>
        <begin position="112"/>
        <end position="121"/>
    </location>
</feature>
<proteinExistence type="predicted"/>